<dbReference type="AlphaFoldDB" id="A0A8X8BH58"/>
<comment type="caution">
    <text evidence="3">The sequence shown here is derived from an EMBL/GenBank/DDBJ whole genome shotgun (WGS) entry which is preliminary data.</text>
</comment>
<dbReference type="GO" id="GO:0008234">
    <property type="term" value="F:cysteine-type peptidase activity"/>
    <property type="evidence" value="ECO:0007669"/>
    <property type="project" value="InterPro"/>
</dbReference>
<gene>
    <name evidence="3" type="ORF">Bca52824_004957</name>
</gene>
<evidence type="ECO:0000256" key="1">
    <source>
        <dbReference type="SAM" id="MobiDB-lite"/>
    </source>
</evidence>
<dbReference type="InterPro" id="IPR000668">
    <property type="entry name" value="Peptidase_C1A_C"/>
</dbReference>
<name>A0A8X8BH58_BRACI</name>
<feature type="region of interest" description="Disordered" evidence="1">
    <location>
        <begin position="1"/>
        <end position="67"/>
    </location>
</feature>
<feature type="domain" description="Peptidase C1A papain C-terminal" evidence="2">
    <location>
        <begin position="207"/>
        <end position="306"/>
    </location>
</feature>
<evidence type="ECO:0000313" key="3">
    <source>
        <dbReference type="EMBL" id="KAG2333777.1"/>
    </source>
</evidence>
<feature type="compositionally biased region" description="Basic and acidic residues" evidence="1">
    <location>
        <begin position="20"/>
        <end position="35"/>
    </location>
</feature>
<dbReference type="Pfam" id="PF00112">
    <property type="entry name" value="Peptidase_C1"/>
    <property type="match status" value="1"/>
</dbReference>
<dbReference type="EMBL" id="JAAMPC010000001">
    <property type="protein sequence ID" value="KAG2333777.1"/>
    <property type="molecule type" value="Genomic_DNA"/>
</dbReference>
<keyword evidence="4" id="KW-1185">Reference proteome</keyword>
<evidence type="ECO:0000313" key="4">
    <source>
        <dbReference type="Proteomes" id="UP000886595"/>
    </source>
</evidence>
<proteinExistence type="predicted"/>
<feature type="compositionally biased region" description="Gly residues" evidence="1">
    <location>
        <begin position="37"/>
        <end position="57"/>
    </location>
</feature>
<dbReference type="SUPFAM" id="SSF54001">
    <property type="entry name" value="Cysteine proteinases"/>
    <property type="match status" value="1"/>
</dbReference>
<dbReference type="InterPro" id="IPR038765">
    <property type="entry name" value="Papain-like_cys_pep_sf"/>
</dbReference>
<accession>A0A8X8BH58</accession>
<feature type="compositionally biased region" description="Gly residues" evidence="1">
    <location>
        <begin position="8"/>
        <end position="19"/>
    </location>
</feature>
<evidence type="ECO:0000259" key="2">
    <source>
        <dbReference type="Pfam" id="PF00112"/>
    </source>
</evidence>
<dbReference type="OrthoDB" id="1106064at2759"/>
<dbReference type="Proteomes" id="UP000886595">
    <property type="component" value="Unassembled WGS sequence"/>
</dbReference>
<reference evidence="3 4" key="1">
    <citation type="submission" date="2020-02" db="EMBL/GenBank/DDBJ databases">
        <authorList>
            <person name="Ma Q."/>
            <person name="Huang Y."/>
            <person name="Song X."/>
            <person name="Pei D."/>
        </authorList>
    </citation>
    <scope>NUCLEOTIDE SEQUENCE [LARGE SCALE GENOMIC DNA]</scope>
    <source>
        <strain evidence="3">Sxm20200214</strain>
        <tissue evidence="3">Leaf</tissue>
    </source>
</reference>
<protein>
    <recommendedName>
        <fullName evidence="2">Peptidase C1A papain C-terminal domain-containing protein</fullName>
    </recommendedName>
</protein>
<sequence>MDRERGESGGISGGIGAGGQKEKGQNKQRDSDSGDTRGLGGGIGGVGGGGGIGGIGARGSRKDKVPNIRRLEAEADRKARQDLRQQNDLPQPPLRVFADGSKLLFDWCQIHPTLLCHIICQITVSDICWALVLGRILQFVYNKDRDYVNQHKYLDIEGFAKIVKLGRKKEMAHSKVAESSDMAVGSLKNAMKHIHDIGIQKTKDTIKTKSKTYTVKGSFFPVKDASPGMITRLLKAKGPVGMALDVTPELLKLKDGIYRVPEPKVGKNRHVITIVAHGVTLDGEVFFDVQNTWGVNWGVAGHGRIIITGTTNDIFYLDRLLEKKKK</sequence>
<dbReference type="Gene3D" id="3.90.70.10">
    <property type="entry name" value="Cysteine proteinases"/>
    <property type="match status" value="1"/>
</dbReference>
<dbReference type="GO" id="GO:0006508">
    <property type="term" value="P:proteolysis"/>
    <property type="evidence" value="ECO:0007669"/>
    <property type="project" value="InterPro"/>
</dbReference>
<organism evidence="3 4">
    <name type="scientific">Brassica carinata</name>
    <name type="common">Ethiopian mustard</name>
    <name type="synonym">Abyssinian cabbage</name>
    <dbReference type="NCBI Taxonomy" id="52824"/>
    <lineage>
        <taxon>Eukaryota</taxon>
        <taxon>Viridiplantae</taxon>
        <taxon>Streptophyta</taxon>
        <taxon>Embryophyta</taxon>
        <taxon>Tracheophyta</taxon>
        <taxon>Spermatophyta</taxon>
        <taxon>Magnoliopsida</taxon>
        <taxon>eudicotyledons</taxon>
        <taxon>Gunneridae</taxon>
        <taxon>Pentapetalae</taxon>
        <taxon>rosids</taxon>
        <taxon>malvids</taxon>
        <taxon>Brassicales</taxon>
        <taxon>Brassicaceae</taxon>
        <taxon>Brassiceae</taxon>
        <taxon>Brassica</taxon>
    </lineage>
</organism>